<evidence type="ECO:0000313" key="3">
    <source>
        <dbReference type="EMBL" id="MFC3172848.1"/>
    </source>
</evidence>
<dbReference type="PANTHER" id="PTHR34075">
    <property type="entry name" value="BLR3430 PROTEIN"/>
    <property type="match status" value="1"/>
</dbReference>
<dbReference type="Proteomes" id="UP001595604">
    <property type="component" value="Unassembled WGS sequence"/>
</dbReference>
<name>A0ABV7IJJ5_9SPHN</name>
<evidence type="ECO:0000259" key="2">
    <source>
        <dbReference type="Pfam" id="PF12172"/>
    </source>
</evidence>
<evidence type="ECO:0000259" key="1">
    <source>
        <dbReference type="Pfam" id="PF01796"/>
    </source>
</evidence>
<dbReference type="Gene3D" id="6.10.30.10">
    <property type="match status" value="1"/>
</dbReference>
<dbReference type="Pfam" id="PF12172">
    <property type="entry name" value="zf-ChsH2"/>
    <property type="match status" value="1"/>
</dbReference>
<feature type="domain" description="ChsH2 C-terminal OB-fold" evidence="1">
    <location>
        <begin position="57"/>
        <end position="125"/>
    </location>
</feature>
<comment type="caution">
    <text evidence="3">The sequence shown here is derived from an EMBL/GenBank/DDBJ whole genome shotgun (WGS) entry which is preliminary data.</text>
</comment>
<feature type="domain" description="ChsH2 rubredoxin-like zinc ribbon" evidence="2">
    <location>
        <begin position="21"/>
        <end position="47"/>
    </location>
</feature>
<reference evidence="4" key="1">
    <citation type="journal article" date="2019" name="Int. J. Syst. Evol. Microbiol.">
        <title>The Global Catalogue of Microorganisms (GCM) 10K type strain sequencing project: providing services to taxonomists for standard genome sequencing and annotation.</title>
        <authorList>
            <consortium name="The Broad Institute Genomics Platform"/>
            <consortium name="The Broad Institute Genome Sequencing Center for Infectious Disease"/>
            <person name="Wu L."/>
            <person name="Ma J."/>
        </authorList>
    </citation>
    <scope>NUCLEOTIDE SEQUENCE [LARGE SCALE GENOMIC DNA]</scope>
    <source>
        <strain evidence="4">KCTC 42984</strain>
    </source>
</reference>
<evidence type="ECO:0000313" key="4">
    <source>
        <dbReference type="Proteomes" id="UP001595604"/>
    </source>
</evidence>
<dbReference type="InterPro" id="IPR002878">
    <property type="entry name" value="ChsH2_C"/>
</dbReference>
<sequence>MNAPAPLRAEPRPTPETAPFWDHAAQGELWLPRCRDTGRFFFPPRAFSPFTGGPIDWEQASGRATLASFLVVHQPAPGFAEEVPYVVALARLEEGPHLMTNLPGAPADPQVLRAAIGAPLELTFEQRGDHALPQFRLVDAGAAA</sequence>
<dbReference type="Pfam" id="PF01796">
    <property type="entry name" value="OB_ChsH2_C"/>
    <property type="match status" value="1"/>
</dbReference>
<dbReference type="InterPro" id="IPR022002">
    <property type="entry name" value="ChsH2_Znr"/>
</dbReference>
<dbReference type="SUPFAM" id="SSF50249">
    <property type="entry name" value="Nucleic acid-binding proteins"/>
    <property type="match status" value="1"/>
</dbReference>
<organism evidence="3 4">
    <name type="scientific">Novosphingobium bradum</name>
    <dbReference type="NCBI Taxonomy" id="1737444"/>
    <lineage>
        <taxon>Bacteria</taxon>
        <taxon>Pseudomonadati</taxon>
        <taxon>Pseudomonadota</taxon>
        <taxon>Alphaproteobacteria</taxon>
        <taxon>Sphingomonadales</taxon>
        <taxon>Sphingomonadaceae</taxon>
        <taxon>Novosphingobium</taxon>
    </lineage>
</organism>
<dbReference type="PANTHER" id="PTHR34075:SF5">
    <property type="entry name" value="BLR3430 PROTEIN"/>
    <property type="match status" value="1"/>
</dbReference>
<keyword evidence="4" id="KW-1185">Reference proteome</keyword>
<proteinExistence type="predicted"/>
<dbReference type="RefSeq" id="WP_379508243.1">
    <property type="nucleotide sequence ID" value="NZ_JBHRTQ010000001.1"/>
</dbReference>
<accession>A0ABV7IJJ5</accession>
<protein>
    <submittedName>
        <fullName evidence="3">Zn-ribbon domain-containing OB-fold protein</fullName>
    </submittedName>
</protein>
<dbReference type="InterPro" id="IPR012340">
    <property type="entry name" value="NA-bd_OB-fold"/>
</dbReference>
<dbReference type="EMBL" id="JBHRTQ010000001">
    <property type="protein sequence ID" value="MFC3172848.1"/>
    <property type="molecule type" value="Genomic_DNA"/>
</dbReference>
<gene>
    <name evidence="3" type="ORF">ACFOD9_01140</name>
</gene>
<dbReference type="InterPro" id="IPR052513">
    <property type="entry name" value="Thioester_dehydratase-like"/>
</dbReference>